<dbReference type="Proteomes" id="UP000232688">
    <property type="component" value="Unassembled WGS sequence"/>
</dbReference>
<evidence type="ECO:0000313" key="2">
    <source>
        <dbReference type="Proteomes" id="UP000232688"/>
    </source>
</evidence>
<dbReference type="AlphaFoldDB" id="A0A2N0RKQ9"/>
<evidence type="ECO:0000313" key="1">
    <source>
        <dbReference type="EMBL" id="PKC63891.1"/>
    </source>
</evidence>
<accession>A0A2N0RKQ9</accession>
<dbReference type="EMBL" id="LLXH01000690">
    <property type="protein sequence ID" value="PKC63891.1"/>
    <property type="molecule type" value="Genomic_DNA"/>
</dbReference>
<comment type="caution">
    <text evidence="1">The sequence shown here is derived from an EMBL/GenBank/DDBJ whole genome shotgun (WGS) entry which is preliminary data.</text>
</comment>
<name>A0A2N0RKQ9_9GLOM</name>
<protein>
    <recommendedName>
        <fullName evidence="3">F-box domain-containing protein</fullName>
    </recommendedName>
</protein>
<proteinExistence type="predicted"/>
<evidence type="ECO:0008006" key="3">
    <source>
        <dbReference type="Google" id="ProtNLM"/>
    </source>
</evidence>
<reference evidence="1 2" key="1">
    <citation type="submission" date="2017-10" db="EMBL/GenBank/DDBJ databases">
        <title>Extensive intraspecific genome diversity in a model arbuscular mycorrhizal fungus.</title>
        <authorList>
            <person name="Chen E.C.H."/>
            <person name="Morin E."/>
            <person name="Baudet D."/>
            <person name="Noel J."/>
            <person name="Ndikumana S."/>
            <person name="Charron P."/>
            <person name="St-Onge C."/>
            <person name="Giorgi J."/>
            <person name="Grigoriev I.V."/>
            <person name="Roux C."/>
            <person name="Martin F.M."/>
            <person name="Corradi N."/>
        </authorList>
    </citation>
    <scope>NUCLEOTIDE SEQUENCE [LARGE SCALE GENOMIC DNA]</scope>
    <source>
        <strain evidence="1 2">A1</strain>
    </source>
</reference>
<dbReference type="VEuPathDB" id="FungiDB:FUN_014063"/>
<reference evidence="1 2" key="2">
    <citation type="submission" date="2017-10" db="EMBL/GenBank/DDBJ databases">
        <title>Genome analyses suggest a sexual origin of heterokaryosis in a supposedly ancient asexual fungus.</title>
        <authorList>
            <person name="Corradi N."/>
            <person name="Sedzielewska K."/>
            <person name="Noel J."/>
            <person name="Charron P."/>
            <person name="Farinelli L."/>
            <person name="Marton T."/>
            <person name="Kruger M."/>
            <person name="Pelin A."/>
            <person name="Brachmann A."/>
            <person name="Corradi N."/>
        </authorList>
    </citation>
    <scope>NUCLEOTIDE SEQUENCE [LARGE SCALE GENOMIC DNA]</scope>
    <source>
        <strain evidence="1 2">A1</strain>
    </source>
</reference>
<gene>
    <name evidence="1" type="ORF">RhiirA1_463164</name>
</gene>
<organism evidence="1 2">
    <name type="scientific">Rhizophagus irregularis</name>
    <dbReference type="NCBI Taxonomy" id="588596"/>
    <lineage>
        <taxon>Eukaryota</taxon>
        <taxon>Fungi</taxon>
        <taxon>Fungi incertae sedis</taxon>
        <taxon>Mucoromycota</taxon>
        <taxon>Glomeromycotina</taxon>
        <taxon>Glomeromycetes</taxon>
        <taxon>Glomerales</taxon>
        <taxon>Glomeraceae</taxon>
        <taxon>Rhizophagus</taxon>
    </lineage>
</organism>
<sequence>MSCSKIFSGDLPELIFDIIKYFQDDYSTLYSCVLVNRLWCRLTIPLLWENPFSIPTKNYNFIKIYLHNLNDDLKTKLNEYKINDNPLFNYPSFLKYMNIYKVISSVGEWWLEGTSKLGSKYFFQDNFREIICMSLFKMFIENEVNLYTLEIDTYYNTYCDNVLGLILQNPNFIHNIGNLKLFISNYNENTLIKNRISQLVNLHQNTKKILLRYNNLSLYQSLLLSNCSNTLNTIIFYYVDFKGVDNLVKVFENLNALKSVQIIYCYSLDNGFAQIINLTKPFKLKTLFISEKLQFDLLKLLLQKSGDYLENFGLNSNFNLSLLLKQQLLELVPEYCKNIRFFNLYKIKNQINSLIFNLIENVKQNLNYLTMSTSSYGNNECSSIILQNLGQILPSKLEYLNLILHIKENDFEIFLKNSQDTFFEKLLINNIEGQNILHCIKEYIMKNERVKHLGYNGKNGDLSKLKDEVKEFKLHNIKVQRYNELFIDINNFVMNID</sequence>
<dbReference type="VEuPathDB" id="FungiDB:RhiirA1_463164"/>